<reference evidence="4 5" key="1">
    <citation type="submission" date="2020-04" db="EMBL/GenBank/DDBJ databases">
        <title>MicrobeNet Type strains.</title>
        <authorList>
            <person name="Nicholson A.C."/>
        </authorList>
    </citation>
    <scope>NUCLEOTIDE SEQUENCE [LARGE SCALE GENOMIC DNA]</scope>
    <source>
        <strain evidence="4 5">ATCC BAA-14</strain>
    </source>
</reference>
<dbReference type="SUPFAM" id="SSF49478">
    <property type="entry name" value="Cna protein B-type domain"/>
    <property type="match status" value="2"/>
</dbReference>
<evidence type="ECO:0000313" key="4">
    <source>
        <dbReference type="EMBL" id="NKY04394.1"/>
    </source>
</evidence>
<organism evidence="4 5">
    <name type="scientific">Gordonia polyisoprenivorans</name>
    <dbReference type="NCBI Taxonomy" id="84595"/>
    <lineage>
        <taxon>Bacteria</taxon>
        <taxon>Bacillati</taxon>
        <taxon>Actinomycetota</taxon>
        <taxon>Actinomycetes</taxon>
        <taxon>Mycobacteriales</taxon>
        <taxon>Gordoniaceae</taxon>
        <taxon>Gordonia</taxon>
    </lineage>
</organism>
<dbReference type="RefSeq" id="WP_006370040.1">
    <property type="nucleotide sequence ID" value="NZ_CP073075.1"/>
</dbReference>
<evidence type="ECO:0000256" key="2">
    <source>
        <dbReference type="ARBA" id="ARBA00022525"/>
    </source>
</evidence>
<keyword evidence="4" id="KW-0378">Hydrolase</keyword>
<proteinExistence type="inferred from homology"/>
<dbReference type="GeneID" id="90161646"/>
<dbReference type="PANTHER" id="PTHR36108:SF13">
    <property type="entry name" value="COLOSSIN-B-RELATED"/>
    <property type="match status" value="1"/>
</dbReference>
<comment type="caution">
    <text evidence="4">The sequence shown here is derived from an EMBL/GenBank/DDBJ whole genome shotgun (WGS) entry which is preliminary data.</text>
</comment>
<dbReference type="AlphaFoldDB" id="A0A846WS16"/>
<comment type="similarity">
    <text evidence="1">Belongs to the serine-aspartate repeat-containing protein (SDr) family.</text>
</comment>
<dbReference type="Proteomes" id="UP000563898">
    <property type="component" value="Unassembled WGS sequence"/>
</dbReference>
<gene>
    <name evidence="4" type="ORF">HGA05_22765</name>
</gene>
<protein>
    <submittedName>
        <fullName evidence="4">Carboxypeptidase regulatory-like domain-containing protein</fullName>
    </submittedName>
</protein>
<dbReference type="Gene3D" id="2.60.40.1120">
    <property type="entry name" value="Carboxypeptidase-like, regulatory domain"/>
    <property type="match status" value="3"/>
</dbReference>
<accession>A0A846WS16</accession>
<evidence type="ECO:0000313" key="5">
    <source>
        <dbReference type="Proteomes" id="UP000563898"/>
    </source>
</evidence>
<keyword evidence="3" id="KW-0732">Signal</keyword>
<dbReference type="Pfam" id="PF13620">
    <property type="entry name" value="CarboxypepD_reg"/>
    <property type="match status" value="3"/>
</dbReference>
<keyword evidence="2" id="KW-0964">Secreted</keyword>
<keyword evidence="4" id="KW-0645">Protease</keyword>
<evidence type="ECO:0000256" key="1">
    <source>
        <dbReference type="ARBA" id="ARBA00007257"/>
    </source>
</evidence>
<dbReference type="OMA" id="GAGHWQI"/>
<keyword evidence="4" id="KW-0121">Carboxypeptidase</keyword>
<dbReference type="EMBL" id="JAAXPC010000017">
    <property type="protein sequence ID" value="NKY04394.1"/>
    <property type="molecule type" value="Genomic_DNA"/>
</dbReference>
<dbReference type="GO" id="GO:0004180">
    <property type="term" value="F:carboxypeptidase activity"/>
    <property type="evidence" value="ECO:0007669"/>
    <property type="project" value="UniProtKB-KW"/>
</dbReference>
<name>A0A846WS16_9ACTN</name>
<sequence length="276" mass="27032">MEPAINGHGGSGLNNSGRGDSVVGLIQGVVHRPDGGPIADATVTVIDPGGSQAARTIAGADGTFGVRVAGAGHYVLAVSAAGHEPAAVTVTVGTAPVDTEIILASMGTLAGIVTTSATGEPVARATIAIADRTGQVVATTVTDGAGHWQIGGLGDDTLTVIVTAAGCDPVAETVHLADGEITTVLRTAAELTGVITDGTTGAGTPVGHSQVALLNDAGEMAASTLTDEVGRYLFANLTPGDYTVVANGYAPVAATIDVAAGRVANHEFVLGARGQA</sequence>
<evidence type="ECO:0000256" key="3">
    <source>
        <dbReference type="ARBA" id="ARBA00022729"/>
    </source>
</evidence>
<dbReference type="PANTHER" id="PTHR36108">
    <property type="entry name" value="COLOSSIN-B-RELATED"/>
    <property type="match status" value="1"/>
</dbReference>
<dbReference type="SUPFAM" id="SSF49464">
    <property type="entry name" value="Carboxypeptidase regulatory domain-like"/>
    <property type="match status" value="1"/>
</dbReference>
<dbReference type="InterPro" id="IPR008969">
    <property type="entry name" value="CarboxyPept-like_regulatory"/>
</dbReference>